<dbReference type="EMBL" id="KX912253">
    <property type="protein sequence ID" value="AQZ19778.1"/>
    <property type="molecule type" value="Genomic_DNA"/>
</dbReference>
<dbReference type="Pfam" id="PF11140">
    <property type="entry name" value="DUF2913"/>
    <property type="match status" value="1"/>
</dbReference>
<organism evidence="1">
    <name type="scientific">Enterobacter asburiae</name>
    <dbReference type="NCBI Taxonomy" id="61645"/>
    <lineage>
        <taxon>Bacteria</taxon>
        <taxon>Pseudomonadati</taxon>
        <taxon>Pseudomonadota</taxon>
        <taxon>Gammaproteobacteria</taxon>
        <taxon>Enterobacterales</taxon>
        <taxon>Enterobacteriaceae</taxon>
        <taxon>Enterobacter</taxon>
        <taxon>Enterobacter cloacae complex</taxon>
    </lineage>
</organism>
<accession>A0A217EU03</accession>
<protein>
    <recommendedName>
        <fullName evidence="2">DUF2913 family protein</fullName>
    </recommendedName>
</protein>
<geneLocation type="plasmid" evidence="1">
    <name>pJF-587</name>
</geneLocation>
<dbReference type="InterPro" id="IPR021316">
    <property type="entry name" value="DUF2913"/>
</dbReference>
<sequence>MSRTVEILQYTLHSSSGDGFHRIMRDISVPLHQRHGIDVVWSERKQRSAATREILMRSMEKTCHLAWCALVALHTAREDGLVLSESQENLFITRWFAQAKKQRRFSRDVATDIDWILDQGRRLGVRARLQHKLDYLWRSCSGEISEQNDLFRLTYALELAKQYEWVYHVLSDSEWSGRRQIQPTASVNSIFLLKSALDTGFNDDGKQVMPVPARIGGRTDGLNALLKTCGWEAVSNDDHWALMTTSAG</sequence>
<dbReference type="AlphaFoldDB" id="A0A217EU03"/>
<evidence type="ECO:0008006" key="2">
    <source>
        <dbReference type="Google" id="ProtNLM"/>
    </source>
</evidence>
<proteinExistence type="predicted"/>
<reference evidence="1" key="1">
    <citation type="journal article" date="2017" name="J. Antimicrob. Chemother.">
        <title>FRI-2 carbapenemase-producing Enterobacter cloacae complex in the UK.</title>
        <authorList>
            <person name="Meunier D."/>
            <person name="Findlay J."/>
            <person name="Doumith M."/>
            <person name="Godoy D."/>
            <person name="Perry C."/>
            <person name="Pike R."/>
            <person name="Gronthoud F."/>
            <person name="Shryane T."/>
            <person name="Poirel L."/>
            <person name="Welfare W."/>
            <person name="Woodford N."/>
            <person name="Hopkins K.L."/>
        </authorList>
    </citation>
    <scope>NUCLEOTIDE SEQUENCE</scope>
    <source>
        <strain evidence="1">H162620587</strain>
        <plasmid evidence="1">pJF-587</plasmid>
    </source>
</reference>
<keyword evidence="1" id="KW-0614">Plasmid</keyword>
<name>A0A217EU03_ENTAS</name>
<evidence type="ECO:0000313" key="1">
    <source>
        <dbReference type="EMBL" id="AQZ19778.1"/>
    </source>
</evidence>